<keyword evidence="5" id="KW-1185">Reference proteome</keyword>
<evidence type="ECO:0000259" key="3">
    <source>
        <dbReference type="Pfam" id="PF13828"/>
    </source>
</evidence>
<gene>
    <name evidence="4" type="ORF">Microterr_11460</name>
</gene>
<feature type="compositionally biased region" description="Polar residues" evidence="1">
    <location>
        <begin position="1"/>
        <end position="10"/>
    </location>
</feature>
<proteinExistence type="predicted"/>
<dbReference type="Proteomes" id="UP001317779">
    <property type="component" value="Chromosome"/>
</dbReference>
<accession>A0ABM8DY81</accession>
<keyword evidence="2" id="KW-1133">Transmembrane helix</keyword>
<keyword evidence="2" id="KW-0472">Membrane</keyword>
<dbReference type="Pfam" id="PF13828">
    <property type="entry name" value="DUF4190"/>
    <property type="match status" value="1"/>
</dbReference>
<evidence type="ECO:0000313" key="4">
    <source>
        <dbReference type="EMBL" id="BDV30486.1"/>
    </source>
</evidence>
<feature type="domain" description="DUF4190" evidence="3">
    <location>
        <begin position="90"/>
        <end position="151"/>
    </location>
</feature>
<protein>
    <recommendedName>
        <fullName evidence="3">DUF4190 domain-containing protein</fullName>
    </recommendedName>
</protein>
<evidence type="ECO:0000256" key="1">
    <source>
        <dbReference type="SAM" id="MobiDB-lite"/>
    </source>
</evidence>
<name>A0ABM8DY81_9MICO</name>
<feature type="transmembrane region" description="Helical" evidence="2">
    <location>
        <begin position="90"/>
        <end position="115"/>
    </location>
</feature>
<sequence length="173" mass="17664">MRGATVSDQNPVDPPANPAPPAYEPPAAPPYGQPQPPAPYGQPQAPYGQAPAPAYGQPQNPAYAQPGYPQPGYPAAPYGGYPTQPRTNTLAIISLIASLAGVFLLPIVGQIVGIITGHMSLAQIGSTGEGGRGLGLAGTIIGWVTLGLWILGILLFFAIIIPLAVTSGDYSQA</sequence>
<feature type="region of interest" description="Disordered" evidence="1">
    <location>
        <begin position="1"/>
        <end position="68"/>
    </location>
</feature>
<evidence type="ECO:0000256" key="2">
    <source>
        <dbReference type="SAM" id="Phobius"/>
    </source>
</evidence>
<dbReference type="EMBL" id="AP027141">
    <property type="protein sequence ID" value="BDV30486.1"/>
    <property type="molecule type" value="Genomic_DNA"/>
</dbReference>
<reference evidence="4 5" key="1">
    <citation type="submission" date="2022-12" db="EMBL/GenBank/DDBJ databases">
        <title>Microbacterium terricola strain KV-448 chromosome, complete genome.</title>
        <authorList>
            <person name="Oshima T."/>
            <person name="Moriya T."/>
            <person name="Bessho Y."/>
        </authorList>
    </citation>
    <scope>NUCLEOTIDE SEQUENCE [LARGE SCALE GENOMIC DNA]</scope>
    <source>
        <strain evidence="4 5">KV-448</strain>
    </source>
</reference>
<dbReference type="InterPro" id="IPR025241">
    <property type="entry name" value="DUF4190"/>
</dbReference>
<feature type="compositionally biased region" description="Low complexity" evidence="1">
    <location>
        <begin position="41"/>
        <end position="67"/>
    </location>
</feature>
<organism evidence="4 5">
    <name type="scientific">Microbacterium terricola</name>
    <dbReference type="NCBI Taxonomy" id="344163"/>
    <lineage>
        <taxon>Bacteria</taxon>
        <taxon>Bacillati</taxon>
        <taxon>Actinomycetota</taxon>
        <taxon>Actinomycetes</taxon>
        <taxon>Micrococcales</taxon>
        <taxon>Microbacteriaceae</taxon>
        <taxon>Microbacterium</taxon>
    </lineage>
</organism>
<evidence type="ECO:0000313" key="5">
    <source>
        <dbReference type="Proteomes" id="UP001317779"/>
    </source>
</evidence>
<feature type="compositionally biased region" description="Pro residues" evidence="1">
    <location>
        <begin position="12"/>
        <end position="40"/>
    </location>
</feature>
<keyword evidence="2" id="KW-0812">Transmembrane</keyword>
<feature type="transmembrane region" description="Helical" evidence="2">
    <location>
        <begin position="136"/>
        <end position="165"/>
    </location>
</feature>